<dbReference type="EMBL" id="SNRY01001065">
    <property type="protein sequence ID" value="KAA6333834.1"/>
    <property type="molecule type" value="Genomic_DNA"/>
</dbReference>
<gene>
    <name evidence="1" type="ORF">EZS27_017794</name>
</gene>
<sequence>MLIKIMCEKNHSSEKEGVISPIMRKSSFVSANSELFSDFSI</sequence>
<protein>
    <submittedName>
        <fullName evidence="1">Uncharacterized protein</fullName>
    </submittedName>
</protein>
<organism evidence="1">
    <name type="scientific">termite gut metagenome</name>
    <dbReference type="NCBI Taxonomy" id="433724"/>
    <lineage>
        <taxon>unclassified sequences</taxon>
        <taxon>metagenomes</taxon>
        <taxon>organismal metagenomes</taxon>
    </lineage>
</organism>
<comment type="caution">
    <text evidence="1">The sequence shown here is derived from an EMBL/GenBank/DDBJ whole genome shotgun (WGS) entry which is preliminary data.</text>
</comment>
<reference evidence="1" key="1">
    <citation type="submission" date="2019-03" db="EMBL/GenBank/DDBJ databases">
        <title>Single cell metagenomics reveals metabolic interactions within the superorganism composed of flagellate Streblomastix strix and complex community of Bacteroidetes bacteria on its surface.</title>
        <authorList>
            <person name="Treitli S.C."/>
            <person name="Kolisko M."/>
            <person name="Husnik F."/>
            <person name="Keeling P."/>
            <person name="Hampl V."/>
        </authorList>
    </citation>
    <scope>NUCLEOTIDE SEQUENCE</scope>
    <source>
        <strain evidence="1">STM</strain>
    </source>
</reference>
<evidence type="ECO:0000313" key="1">
    <source>
        <dbReference type="EMBL" id="KAA6333834.1"/>
    </source>
</evidence>
<accession>A0A5J4RJZ4</accession>
<name>A0A5J4RJZ4_9ZZZZ</name>
<proteinExistence type="predicted"/>
<dbReference type="AlphaFoldDB" id="A0A5J4RJZ4"/>